<feature type="transmembrane region" description="Helical" evidence="1">
    <location>
        <begin position="254"/>
        <end position="279"/>
    </location>
</feature>
<proteinExistence type="predicted"/>
<keyword evidence="1" id="KW-0472">Membrane</keyword>
<feature type="transmembrane region" description="Helical" evidence="1">
    <location>
        <begin position="61"/>
        <end position="84"/>
    </location>
</feature>
<comment type="caution">
    <text evidence="2">The sequence shown here is derived from an EMBL/GenBank/DDBJ whole genome shotgun (WGS) entry which is preliminary data.</text>
</comment>
<keyword evidence="3" id="KW-1185">Reference proteome</keyword>
<name>A0A939EKU5_9HYPH</name>
<keyword evidence="1" id="KW-0812">Transmembrane</keyword>
<evidence type="ECO:0000313" key="3">
    <source>
        <dbReference type="Proteomes" id="UP000664779"/>
    </source>
</evidence>
<feature type="transmembrane region" description="Helical" evidence="1">
    <location>
        <begin position="223"/>
        <end position="242"/>
    </location>
</feature>
<feature type="transmembrane region" description="Helical" evidence="1">
    <location>
        <begin position="169"/>
        <end position="188"/>
    </location>
</feature>
<feature type="transmembrane region" description="Helical" evidence="1">
    <location>
        <begin position="120"/>
        <end position="144"/>
    </location>
</feature>
<evidence type="ECO:0000313" key="2">
    <source>
        <dbReference type="EMBL" id="MBO0344456.1"/>
    </source>
</evidence>
<dbReference type="EMBL" id="JAFLNF010000002">
    <property type="protein sequence ID" value="MBO0344456.1"/>
    <property type="molecule type" value="Genomic_DNA"/>
</dbReference>
<protein>
    <recommendedName>
        <fullName evidence="4">Nucleoside recognition protein</fullName>
    </recommendedName>
</protein>
<dbReference type="Proteomes" id="UP000664779">
    <property type="component" value="Unassembled WGS sequence"/>
</dbReference>
<feature type="transmembrane region" description="Helical" evidence="1">
    <location>
        <begin position="285"/>
        <end position="304"/>
    </location>
</feature>
<evidence type="ECO:0008006" key="4">
    <source>
        <dbReference type="Google" id="ProtNLM"/>
    </source>
</evidence>
<accession>A0A939EKU5</accession>
<organism evidence="2 3">
    <name type="scientific">Roseibium limicola</name>
    <dbReference type="NCBI Taxonomy" id="2816037"/>
    <lineage>
        <taxon>Bacteria</taxon>
        <taxon>Pseudomonadati</taxon>
        <taxon>Pseudomonadota</taxon>
        <taxon>Alphaproteobacteria</taxon>
        <taxon>Hyphomicrobiales</taxon>
        <taxon>Stappiaceae</taxon>
        <taxon>Roseibium</taxon>
    </lineage>
</organism>
<evidence type="ECO:0000256" key="1">
    <source>
        <dbReference type="SAM" id="Phobius"/>
    </source>
</evidence>
<dbReference type="RefSeq" id="WP_206938523.1">
    <property type="nucleotide sequence ID" value="NZ_JAFLNF010000002.1"/>
</dbReference>
<dbReference type="AlphaFoldDB" id="A0A939EKU5"/>
<keyword evidence="1" id="KW-1133">Transmembrane helix</keyword>
<gene>
    <name evidence="2" type="ORF">J0X15_04405</name>
</gene>
<sequence>MASVGRYIAEKTRETIEIYWELVRIIVPVAVVTQVLVETGAIRAVAPAFAPLMELYGLPPALALAWLTSLLVGIWGAVIVVFALVPVETLTVADITILSSLFLFGHALPVEQRIIQKAGAGLIVTTVLRLLGGMVFAFLLHMVFRSTGWLSEPLNPTWVPMAGDGGWSGFLRGTIETLISMFVILYGLNIFMDLFRRSGLMDRMNTVIAPLFAIAGLKKQALPITAIGMFLGVSFGGGLLIREARSGAVEPRQVFLACIFMGFTHSVIEDTLVVVAIGADFNTVFFARLLFGVLATGLISVIIGRMPDRWFEALCCHHAGTRNDKVATAES</sequence>
<feature type="transmembrane region" description="Helical" evidence="1">
    <location>
        <begin position="200"/>
        <end position="217"/>
    </location>
</feature>
<reference evidence="2" key="1">
    <citation type="submission" date="2021-03" db="EMBL/GenBank/DDBJ databases">
        <title>Roseibium sp. CAU 1637 isolated from Incheon.</title>
        <authorList>
            <person name="Kim W."/>
        </authorList>
    </citation>
    <scope>NUCLEOTIDE SEQUENCE</scope>
    <source>
        <strain evidence="2">CAU 1637</strain>
    </source>
</reference>